<proteinExistence type="predicted"/>
<keyword evidence="1" id="KW-1133">Transmembrane helix</keyword>
<organism evidence="2 3">
    <name type="scientific">Agrobacterium rosae</name>
    <dbReference type="NCBI Taxonomy" id="1972867"/>
    <lineage>
        <taxon>Bacteria</taxon>
        <taxon>Pseudomonadati</taxon>
        <taxon>Pseudomonadota</taxon>
        <taxon>Alphaproteobacteria</taxon>
        <taxon>Hyphomicrobiales</taxon>
        <taxon>Rhizobiaceae</taxon>
        <taxon>Rhizobium/Agrobacterium group</taxon>
        <taxon>Agrobacterium</taxon>
    </lineage>
</organism>
<name>A0A1R3U0D5_9HYPH</name>
<keyword evidence="1" id="KW-0472">Membrane</keyword>
<sequence length="47" mass="5025">MQVQLLGLAVTIQTIIGLTYLPIRHTSFVVGQMADRTGVPKCGKVGI</sequence>
<dbReference type="EMBL" id="FMUE01000015">
    <property type="protein sequence ID" value="SCX34238.1"/>
    <property type="molecule type" value="Genomic_DNA"/>
</dbReference>
<evidence type="ECO:0000256" key="1">
    <source>
        <dbReference type="SAM" id="Phobius"/>
    </source>
</evidence>
<accession>A0A1R3U0D5</accession>
<evidence type="ECO:0000313" key="2">
    <source>
        <dbReference type="EMBL" id="SCX34238.1"/>
    </source>
</evidence>
<dbReference type="AlphaFoldDB" id="A0A1R3U0D5"/>
<gene>
    <name evidence="2" type="ORF">DSM25559_4410</name>
</gene>
<reference evidence="3" key="1">
    <citation type="submission" date="2016-10" db="EMBL/GenBank/DDBJ databases">
        <authorList>
            <person name="Wibberg D."/>
        </authorList>
    </citation>
    <scope>NUCLEOTIDE SEQUENCE [LARGE SCALE GENOMIC DNA]</scope>
</reference>
<evidence type="ECO:0000313" key="3">
    <source>
        <dbReference type="Proteomes" id="UP000187891"/>
    </source>
</evidence>
<keyword evidence="1" id="KW-0812">Transmembrane</keyword>
<feature type="transmembrane region" description="Helical" evidence="1">
    <location>
        <begin position="6"/>
        <end position="23"/>
    </location>
</feature>
<dbReference type="Proteomes" id="UP000187891">
    <property type="component" value="Unassembled WGS sequence"/>
</dbReference>
<protein>
    <submittedName>
        <fullName evidence="2">Uncharacterized protein</fullName>
    </submittedName>
</protein>